<evidence type="ECO:0000256" key="3">
    <source>
        <dbReference type="ARBA" id="ARBA00004953"/>
    </source>
</evidence>
<accession>A0ABZ0SG04</accession>
<dbReference type="Gene3D" id="3.40.640.10">
    <property type="entry name" value="Type I PLP-dependent aspartate aminotransferase-like (Major domain)"/>
    <property type="match status" value="1"/>
</dbReference>
<dbReference type="EC" id="4.1.1.81" evidence="4"/>
<evidence type="ECO:0000256" key="6">
    <source>
        <dbReference type="ARBA" id="ARBA00022898"/>
    </source>
</evidence>
<dbReference type="InterPro" id="IPR004839">
    <property type="entry name" value="Aminotransferase_I/II_large"/>
</dbReference>
<keyword evidence="5" id="KW-0169">Cobalamin biosynthesis</keyword>
<dbReference type="Gene3D" id="3.90.1150.10">
    <property type="entry name" value="Aspartate Aminotransferase, domain 1"/>
    <property type="match status" value="1"/>
</dbReference>
<dbReference type="EMBL" id="CP121472">
    <property type="protein sequence ID" value="WPL18565.1"/>
    <property type="molecule type" value="Genomic_DNA"/>
</dbReference>
<protein>
    <recommendedName>
        <fullName evidence="4">threonine-phosphate decarboxylase</fullName>
        <ecNumber evidence="4">4.1.1.81</ecNumber>
    </recommendedName>
    <alternativeName>
        <fullName evidence="8">L-threonine-O-3-phosphate decarboxylase</fullName>
    </alternativeName>
</protein>
<feature type="domain" description="Aminotransferase class I/classII large" evidence="10">
    <location>
        <begin position="74"/>
        <end position="345"/>
    </location>
</feature>
<dbReference type="NCBIfam" id="TIGR01140">
    <property type="entry name" value="L_thr_O3P_dcar"/>
    <property type="match status" value="1"/>
</dbReference>
<comment type="function">
    <text evidence="2">Decarboxylates L-threonine-O-3-phosphate to yield (R)-1-amino-2-propanol O-2-phosphate, the precursor for the linkage between the nucleotide loop and the corrin ring in cobalamin.</text>
</comment>
<keyword evidence="12" id="KW-1185">Reference proteome</keyword>
<reference evidence="11 12" key="1">
    <citation type="journal article" date="2023" name="Microorganisms">
        <title>Thiorhodovibrio frisius and Trv. litoralis spp. nov., Two Novel Members from a Clade of Fastidious Purple Sulfur Bacteria That Exhibit Unique Red-Shifted Light-Harvesting Capabilities.</title>
        <authorList>
            <person name="Methner A."/>
            <person name="Kuzyk S.B."/>
            <person name="Petersen J."/>
            <person name="Bauer S."/>
            <person name="Brinkmann H."/>
            <person name="Sichau K."/>
            <person name="Wanner G."/>
            <person name="Wolf J."/>
            <person name="Neumann-Schaal M."/>
            <person name="Henke P."/>
            <person name="Tank M."/>
            <person name="Sproer C."/>
            <person name="Bunk B."/>
            <person name="Overmann J."/>
        </authorList>
    </citation>
    <scope>NUCLEOTIDE SEQUENCE [LARGE SCALE GENOMIC DNA]</scope>
    <source>
        <strain evidence="11 12">DSM 6702</strain>
    </source>
</reference>
<keyword evidence="7 11" id="KW-0456">Lyase</keyword>
<evidence type="ECO:0000256" key="1">
    <source>
        <dbReference type="ARBA" id="ARBA00001933"/>
    </source>
</evidence>
<gene>
    <name evidence="11" type="primary">cobD</name>
    <name evidence="11" type="ORF">Thiowin_03639</name>
</gene>
<evidence type="ECO:0000256" key="2">
    <source>
        <dbReference type="ARBA" id="ARBA00003444"/>
    </source>
</evidence>
<evidence type="ECO:0000256" key="9">
    <source>
        <dbReference type="ARBA" id="ARBA00048531"/>
    </source>
</evidence>
<dbReference type="Proteomes" id="UP001432180">
    <property type="component" value="Chromosome"/>
</dbReference>
<dbReference type="CDD" id="cd00609">
    <property type="entry name" value="AAT_like"/>
    <property type="match status" value="1"/>
</dbReference>
<organism evidence="11 12">
    <name type="scientific">Thiorhodovibrio winogradskyi</name>
    <dbReference type="NCBI Taxonomy" id="77007"/>
    <lineage>
        <taxon>Bacteria</taxon>
        <taxon>Pseudomonadati</taxon>
        <taxon>Pseudomonadota</taxon>
        <taxon>Gammaproteobacteria</taxon>
        <taxon>Chromatiales</taxon>
        <taxon>Chromatiaceae</taxon>
        <taxon>Thiorhodovibrio</taxon>
    </lineage>
</organism>
<dbReference type="InterPro" id="IPR015422">
    <property type="entry name" value="PyrdxlP-dep_Trfase_small"/>
</dbReference>
<dbReference type="PROSITE" id="PS00105">
    <property type="entry name" value="AA_TRANSFER_CLASS_1"/>
    <property type="match status" value="1"/>
</dbReference>
<dbReference type="SUPFAM" id="SSF53383">
    <property type="entry name" value="PLP-dependent transferases"/>
    <property type="match status" value="1"/>
</dbReference>
<comment type="catalytic activity">
    <reaction evidence="9">
        <text>O-phospho-L-threonine + H(+) = (R)-1-aminopropan-2-yl phosphate + CO2</text>
        <dbReference type="Rhea" id="RHEA:11492"/>
        <dbReference type="ChEBI" id="CHEBI:15378"/>
        <dbReference type="ChEBI" id="CHEBI:16526"/>
        <dbReference type="ChEBI" id="CHEBI:58563"/>
        <dbReference type="ChEBI" id="CHEBI:58675"/>
        <dbReference type="EC" id="4.1.1.81"/>
    </reaction>
</comment>
<evidence type="ECO:0000256" key="4">
    <source>
        <dbReference type="ARBA" id="ARBA00012285"/>
    </source>
</evidence>
<name>A0ABZ0SG04_9GAMM</name>
<dbReference type="InterPro" id="IPR005860">
    <property type="entry name" value="CobD"/>
</dbReference>
<keyword evidence="6" id="KW-0663">Pyridoxal phosphate</keyword>
<comment type="pathway">
    <text evidence="3">Cofactor biosynthesis; adenosylcobalamin biosynthesis.</text>
</comment>
<dbReference type="InterPro" id="IPR015424">
    <property type="entry name" value="PyrdxlP-dep_Trfase"/>
</dbReference>
<evidence type="ECO:0000259" key="10">
    <source>
        <dbReference type="Pfam" id="PF00155"/>
    </source>
</evidence>
<dbReference type="InterPro" id="IPR004838">
    <property type="entry name" value="NHTrfase_class1_PyrdxlP-BS"/>
</dbReference>
<dbReference type="Pfam" id="PF00155">
    <property type="entry name" value="Aminotran_1_2"/>
    <property type="match status" value="1"/>
</dbReference>
<dbReference type="PANTHER" id="PTHR42885">
    <property type="entry name" value="HISTIDINOL-PHOSPHATE AMINOTRANSFERASE-RELATED"/>
    <property type="match status" value="1"/>
</dbReference>
<evidence type="ECO:0000256" key="7">
    <source>
        <dbReference type="ARBA" id="ARBA00023239"/>
    </source>
</evidence>
<sequence>MKLKDLGSSAVAVTSAREGAALAHGGRLLAAAARFGIPASDWLDLSTGVNPNGWPVPAVPASCWQRLPEDDDGLETAARAYYGGAALLPVAGSQAAIQVLPRLRQQLQGRSRVAVLTPGYAEHAAAWRGAGHLVSVIDALGPADAIAARIDAALADSEVLVLIHPNNPSGLRLPADQLLDWHRRLAARGGWLLVDEAFMDATPGQSLAAHGPRPGLIVLRSLGKFFGLAGARVGFVLGEPALLASLRALLGPWSVSGPARWVATRALEDRAWQAHTRAELTRSGQRLCDLLDQHGLTPTASCALFAWVCTDRAETRWRQLAAQGILTRLFDAPASLRFGLPGGEDAWQRLAHALQA</sequence>
<dbReference type="InterPro" id="IPR015421">
    <property type="entry name" value="PyrdxlP-dep_Trfase_major"/>
</dbReference>
<evidence type="ECO:0000256" key="8">
    <source>
        <dbReference type="ARBA" id="ARBA00029996"/>
    </source>
</evidence>
<comment type="cofactor">
    <cofactor evidence="1">
        <name>pyridoxal 5'-phosphate</name>
        <dbReference type="ChEBI" id="CHEBI:597326"/>
    </cofactor>
</comment>
<evidence type="ECO:0000313" key="12">
    <source>
        <dbReference type="Proteomes" id="UP001432180"/>
    </source>
</evidence>
<evidence type="ECO:0000313" key="11">
    <source>
        <dbReference type="EMBL" id="WPL18565.1"/>
    </source>
</evidence>
<dbReference type="GO" id="GO:0048472">
    <property type="term" value="F:threonine-phosphate decarboxylase activity"/>
    <property type="evidence" value="ECO:0007669"/>
    <property type="project" value="UniProtKB-EC"/>
</dbReference>
<evidence type="ECO:0000256" key="5">
    <source>
        <dbReference type="ARBA" id="ARBA00022573"/>
    </source>
</evidence>
<proteinExistence type="predicted"/>
<dbReference type="PANTHER" id="PTHR42885:SF1">
    <property type="entry name" value="THREONINE-PHOSPHATE DECARBOXYLASE"/>
    <property type="match status" value="1"/>
</dbReference>